<reference evidence="2 3" key="1">
    <citation type="journal article" date="2014" name="Int. J. Syst. Evol. Microbiol.">
        <title>Complete genome sequence of Corynebacterium casei LMG S-19264T (=DSM 44701T), isolated from a smear-ripened cheese.</title>
        <authorList>
            <consortium name="US DOE Joint Genome Institute (JGI-PGF)"/>
            <person name="Walter F."/>
            <person name="Albersmeier A."/>
            <person name="Kalinowski J."/>
            <person name="Ruckert C."/>
        </authorList>
    </citation>
    <scope>NUCLEOTIDE SEQUENCE [LARGE SCALE GENOMIC DNA]</scope>
    <source>
        <strain evidence="2 3">CGMCC 1.9161</strain>
    </source>
</reference>
<dbReference type="InterPro" id="IPR036388">
    <property type="entry name" value="WH-like_DNA-bd_sf"/>
</dbReference>
<keyword evidence="1 2" id="KW-0238">DNA-binding</keyword>
<dbReference type="NCBIfam" id="TIGR00738">
    <property type="entry name" value="rrf2_super"/>
    <property type="match status" value="1"/>
</dbReference>
<dbReference type="SUPFAM" id="SSF46785">
    <property type="entry name" value="Winged helix' DNA-binding domain"/>
    <property type="match status" value="1"/>
</dbReference>
<name>A0A917V9F4_9HYPH</name>
<dbReference type="InterPro" id="IPR036390">
    <property type="entry name" value="WH_DNA-bd_sf"/>
</dbReference>
<evidence type="ECO:0000313" key="2">
    <source>
        <dbReference type="EMBL" id="GGK51473.1"/>
    </source>
</evidence>
<dbReference type="AlphaFoldDB" id="A0A917V9F4"/>
<evidence type="ECO:0000313" key="3">
    <source>
        <dbReference type="Proteomes" id="UP000600449"/>
    </source>
</evidence>
<dbReference type="PANTHER" id="PTHR33221">
    <property type="entry name" value="WINGED HELIX-TURN-HELIX TRANSCRIPTIONAL REGULATOR, RRF2 FAMILY"/>
    <property type="match status" value="1"/>
</dbReference>
<dbReference type="Gene3D" id="1.10.10.10">
    <property type="entry name" value="Winged helix-like DNA-binding domain superfamily/Winged helix DNA-binding domain"/>
    <property type="match status" value="1"/>
</dbReference>
<dbReference type="GO" id="GO:0005829">
    <property type="term" value="C:cytosol"/>
    <property type="evidence" value="ECO:0007669"/>
    <property type="project" value="TreeGrafter"/>
</dbReference>
<dbReference type="EMBL" id="BMMF01000015">
    <property type="protein sequence ID" value="GGK51473.1"/>
    <property type="molecule type" value="Genomic_DNA"/>
</dbReference>
<organism evidence="2 3">
    <name type="scientific">Salinarimonas ramus</name>
    <dbReference type="NCBI Taxonomy" id="690164"/>
    <lineage>
        <taxon>Bacteria</taxon>
        <taxon>Pseudomonadati</taxon>
        <taxon>Pseudomonadota</taxon>
        <taxon>Alphaproteobacteria</taxon>
        <taxon>Hyphomicrobiales</taxon>
        <taxon>Salinarimonadaceae</taxon>
        <taxon>Salinarimonas</taxon>
    </lineage>
</organism>
<dbReference type="GO" id="GO:0003677">
    <property type="term" value="F:DNA binding"/>
    <property type="evidence" value="ECO:0007669"/>
    <property type="project" value="UniProtKB-KW"/>
</dbReference>
<comment type="caution">
    <text evidence="2">The sequence shown here is derived from an EMBL/GenBank/DDBJ whole genome shotgun (WGS) entry which is preliminary data.</text>
</comment>
<dbReference type="Pfam" id="PF02082">
    <property type="entry name" value="Rrf2"/>
    <property type="match status" value="1"/>
</dbReference>
<evidence type="ECO:0000256" key="1">
    <source>
        <dbReference type="ARBA" id="ARBA00023125"/>
    </source>
</evidence>
<sequence>MKLTLHTDYALRVLMTLAVLEGRVVPIEELARRHRVSENHLRKVAQTLVGMGLVASVRGRAGGLRLAVEPGGLRIGGVVRALEEDLALVECLGEGPSSCALAGACRLTGALARALDAFFAELDRLTLADLAGRGPAMRAKLGLDAAIAS</sequence>
<dbReference type="Proteomes" id="UP000600449">
    <property type="component" value="Unassembled WGS sequence"/>
</dbReference>
<keyword evidence="3" id="KW-1185">Reference proteome</keyword>
<proteinExistence type="predicted"/>
<protein>
    <submittedName>
        <fullName evidence="2">DNA-binding protein</fullName>
    </submittedName>
</protein>
<dbReference type="RefSeq" id="WP_188915342.1">
    <property type="nucleotide sequence ID" value="NZ_BMMF01000015.1"/>
</dbReference>
<dbReference type="GO" id="GO:0003700">
    <property type="term" value="F:DNA-binding transcription factor activity"/>
    <property type="evidence" value="ECO:0007669"/>
    <property type="project" value="TreeGrafter"/>
</dbReference>
<dbReference type="PANTHER" id="PTHR33221:SF4">
    <property type="entry name" value="HTH-TYPE TRANSCRIPTIONAL REPRESSOR NSRR"/>
    <property type="match status" value="1"/>
</dbReference>
<dbReference type="InterPro" id="IPR000944">
    <property type="entry name" value="Tscrpt_reg_Rrf2"/>
</dbReference>
<dbReference type="PROSITE" id="PS51197">
    <property type="entry name" value="HTH_RRF2_2"/>
    <property type="match status" value="1"/>
</dbReference>
<accession>A0A917V9F4</accession>
<gene>
    <name evidence="2" type="ORF">GCM10011322_43110</name>
</gene>